<keyword evidence="5" id="KW-0336">GPI-anchor</keyword>
<dbReference type="GO" id="GO:0098552">
    <property type="term" value="C:side of membrane"/>
    <property type="evidence" value="ECO:0007669"/>
    <property type="project" value="UniProtKB-KW"/>
</dbReference>
<evidence type="ECO:0000256" key="7">
    <source>
        <dbReference type="ARBA" id="ARBA00022801"/>
    </source>
</evidence>
<comment type="subcellular location">
    <subcellularLocation>
        <location evidence="2">Cell membrane</location>
        <topology evidence="2">Lipid-anchor</topology>
        <topology evidence="2">GPI-anchor</topology>
    </subcellularLocation>
</comment>
<evidence type="ECO:0000256" key="12">
    <source>
        <dbReference type="SAM" id="SignalP"/>
    </source>
</evidence>
<evidence type="ECO:0000256" key="6">
    <source>
        <dbReference type="ARBA" id="ARBA00022729"/>
    </source>
</evidence>
<sequence>MAVLTTRRFPLSALSLLLLLSAAASVHSIGVNYGTLGDNLPPPAQVAQFLKTHTTIDRIKIFDVSPDILRAFAGTGILVAVTVPNGEIPGLTDLPTARSWVAANIQPFHPQTKINYILVGNEILHWGPQNLRDSLVAAMRSLHQALNLAGITDIKITTAHSLGILESSEPPSQARFRPGWAEGNLAPLLQFHRDTKSPFMVNPYPYFAFSPGNASFSLFGPNKGVFDKFTKRTYGDMFDLLMDAVYVSMMRLGYKDVEIAVGETGWASDGDSTEKWRCTVENAAAYNGGLVRKLNSGRGTPLMRRRTFETYIFGLFNENQKTGPLSEKNFGLFRSDFSPVYDVGVLRQGGAAAPVQPVPRPSLPPGNKKWCVPKDNATPSQLQANIDYVCSQDVDCRPIQAGGSCFNPDNVKAHASFIMNDFYQHKGRHDYDCNFSGSAMITSTNPIGVQVLANIHLESARVGKRH</sequence>
<comment type="caution">
    <text evidence="14">The sequence shown here is derived from an EMBL/GenBank/DDBJ whole genome shotgun (WGS) entry which is preliminary data.</text>
</comment>
<reference evidence="15" key="1">
    <citation type="journal article" date="2024" name="IScience">
        <title>Strigolactones Initiate the Formation of Haustorium-like Structures in Castilleja.</title>
        <authorList>
            <person name="Buerger M."/>
            <person name="Peterson D."/>
            <person name="Chory J."/>
        </authorList>
    </citation>
    <scope>NUCLEOTIDE SEQUENCE [LARGE SCALE GENOMIC DNA]</scope>
</reference>
<dbReference type="Proteomes" id="UP001632038">
    <property type="component" value="Unassembled WGS sequence"/>
</dbReference>
<evidence type="ECO:0000256" key="10">
    <source>
        <dbReference type="ARBA" id="ARBA00023295"/>
    </source>
</evidence>
<protein>
    <recommendedName>
        <fullName evidence="4">glucan endo-1,3-beta-D-glucosidase</fullName>
        <ecNumber evidence="4">3.2.1.39</ecNumber>
    </recommendedName>
</protein>
<keyword evidence="5" id="KW-0472">Membrane</keyword>
<comment type="similarity">
    <text evidence="3 11">Belongs to the glycosyl hydrolase 17 family.</text>
</comment>
<gene>
    <name evidence="14" type="ORF">CASFOL_006552</name>
</gene>
<dbReference type="GO" id="GO:0005886">
    <property type="term" value="C:plasma membrane"/>
    <property type="evidence" value="ECO:0007669"/>
    <property type="project" value="UniProtKB-SubCell"/>
</dbReference>
<dbReference type="FunFam" id="3.20.20.80:FF:000002">
    <property type="entry name" value="Glucan endo-1,3-beta-glucosidase 3"/>
    <property type="match status" value="1"/>
</dbReference>
<evidence type="ECO:0000256" key="3">
    <source>
        <dbReference type="ARBA" id="ARBA00008773"/>
    </source>
</evidence>
<dbReference type="InterPro" id="IPR012946">
    <property type="entry name" value="X8"/>
</dbReference>
<dbReference type="Gene3D" id="3.20.20.80">
    <property type="entry name" value="Glycosidases"/>
    <property type="match status" value="1"/>
</dbReference>
<evidence type="ECO:0000259" key="13">
    <source>
        <dbReference type="SMART" id="SM00768"/>
    </source>
</evidence>
<keyword evidence="7" id="KW-0378">Hydrolase</keyword>
<feature type="domain" description="X8" evidence="13">
    <location>
        <begin position="369"/>
        <end position="452"/>
    </location>
</feature>
<proteinExistence type="inferred from homology"/>
<dbReference type="SMART" id="SM00768">
    <property type="entry name" value="X8"/>
    <property type="match status" value="1"/>
</dbReference>
<dbReference type="Pfam" id="PF07983">
    <property type="entry name" value="X8"/>
    <property type="match status" value="1"/>
</dbReference>
<dbReference type="AlphaFoldDB" id="A0ABD3EAR6"/>
<feature type="signal peptide" evidence="12">
    <location>
        <begin position="1"/>
        <end position="28"/>
    </location>
</feature>
<evidence type="ECO:0000256" key="4">
    <source>
        <dbReference type="ARBA" id="ARBA00012780"/>
    </source>
</evidence>
<keyword evidence="5" id="KW-0449">Lipoprotein</keyword>
<evidence type="ECO:0000313" key="14">
    <source>
        <dbReference type="EMBL" id="KAL3650149.1"/>
    </source>
</evidence>
<evidence type="ECO:0000256" key="1">
    <source>
        <dbReference type="ARBA" id="ARBA00000382"/>
    </source>
</evidence>
<keyword evidence="6 12" id="KW-0732">Signal</keyword>
<accession>A0ABD3EAR6</accession>
<dbReference type="GO" id="GO:0006952">
    <property type="term" value="P:defense response"/>
    <property type="evidence" value="ECO:0007669"/>
    <property type="project" value="UniProtKB-KW"/>
</dbReference>
<dbReference type="Pfam" id="PF00332">
    <property type="entry name" value="Glyco_hydro_17"/>
    <property type="match status" value="1"/>
</dbReference>
<evidence type="ECO:0000256" key="11">
    <source>
        <dbReference type="RuleBase" id="RU004335"/>
    </source>
</evidence>
<keyword evidence="10" id="KW-0326">Glycosidase</keyword>
<dbReference type="Gene3D" id="1.20.58.1040">
    <property type="match status" value="1"/>
</dbReference>
<evidence type="ECO:0000313" key="15">
    <source>
        <dbReference type="Proteomes" id="UP001632038"/>
    </source>
</evidence>
<comment type="catalytic activity">
    <reaction evidence="1">
        <text>Hydrolysis of (1-&gt;3)-beta-D-glucosidic linkages in (1-&gt;3)-beta-D-glucans.</text>
        <dbReference type="EC" id="3.2.1.39"/>
    </reaction>
</comment>
<keyword evidence="9" id="KW-1015">Disulfide bond</keyword>
<evidence type="ECO:0000256" key="8">
    <source>
        <dbReference type="ARBA" id="ARBA00022821"/>
    </source>
</evidence>
<organism evidence="14 15">
    <name type="scientific">Castilleja foliolosa</name>
    <dbReference type="NCBI Taxonomy" id="1961234"/>
    <lineage>
        <taxon>Eukaryota</taxon>
        <taxon>Viridiplantae</taxon>
        <taxon>Streptophyta</taxon>
        <taxon>Embryophyta</taxon>
        <taxon>Tracheophyta</taxon>
        <taxon>Spermatophyta</taxon>
        <taxon>Magnoliopsida</taxon>
        <taxon>eudicotyledons</taxon>
        <taxon>Gunneridae</taxon>
        <taxon>Pentapetalae</taxon>
        <taxon>asterids</taxon>
        <taxon>lamiids</taxon>
        <taxon>Lamiales</taxon>
        <taxon>Orobanchaceae</taxon>
        <taxon>Pedicularideae</taxon>
        <taxon>Castillejinae</taxon>
        <taxon>Castilleja</taxon>
    </lineage>
</organism>
<evidence type="ECO:0000256" key="2">
    <source>
        <dbReference type="ARBA" id="ARBA00004609"/>
    </source>
</evidence>
<name>A0ABD3EAR6_9LAMI</name>
<evidence type="ECO:0000256" key="5">
    <source>
        <dbReference type="ARBA" id="ARBA00022622"/>
    </source>
</evidence>
<keyword evidence="8" id="KW-0611">Plant defense</keyword>
<dbReference type="FunFam" id="1.20.58.1040:FF:000003">
    <property type="entry name" value="glucan endo-1,3-beta-glucosidase 7"/>
    <property type="match status" value="1"/>
</dbReference>
<dbReference type="GO" id="GO:0042973">
    <property type="term" value="F:glucan endo-1,3-beta-D-glucosidase activity"/>
    <property type="evidence" value="ECO:0007669"/>
    <property type="project" value="UniProtKB-EC"/>
</dbReference>
<evidence type="ECO:0000256" key="9">
    <source>
        <dbReference type="ARBA" id="ARBA00023157"/>
    </source>
</evidence>
<dbReference type="InterPro" id="IPR044965">
    <property type="entry name" value="Glyco_hydro_17_plant"/>
</dbReference>
<dbReference type="SUPFAM" id="SSF51445">
    <property type="entry name" value="(Trans)glycosidases"/>
    <property type="match status" value="1"/>
</dbReference>
<keyword evidence="15" id="KW-1185">Reference proteome</keyword>
<dbReference type="InterPro" id="IPR000490">
    <property type="entry name" value="Glyco_hydro_17"/>
</dbReference>
<dbReference type="InterPro" id="IPR017853">
    <property type="entry name" value="GH"/>
</dbReference>
<dbReference type="EC" id="3.2.1.39" evidence="4"/>
<keyword evidence="5" id="KW-0325">Glycoprotein</keyword>
<dbReference type="PANTHER" id="PTHR32227">
    <property type="entry name" value="GLUCAN ENDO-1,3-BETA-GLUCOSIDASE BG1-RELATED-RELATED"/>
    <property type="match status" value="1"/>
</dbReference>
<feature type="chain" id="PRO_5044787639" description="glucan endo-1,3-beta-D-glucosidase" evidence="12">
    <location>
        <begin position="29"/>
        <end position="466"/>
    </location>
</feature>
<dbReference type="EMBL" id="JAVIJP010000007">
    <property type="protein sequence ID" value="KAL3650149.1"/>
    <property type="molecule type" value="Genomic_DNA"/>
</dbReference>